<evidence type="ECO:0008006" key="6">
    <source>
        <dbReference type="Google" id="ProtNLM"/>
    </source>
</evidence>
<dbReference type="STRING" id="1365824.V5EWD5"/>
<dbReference type="GO" id="GO:0005634">
    <property type="term" value="C:nucleus"/>
    <property type="evidence" value="ECO:0007669"/>
    <property type="project" value="UniProtKB-SubCell"/>
</dbReference>
<protein>
    <recommendedName>
        <fullName evidence="6">Transcription factor domain-containing protein</fullName>
    </recommendedName>
</protein>
<dbReference type="InterPro" id="IPR050613">
    <property type="entry name" value="Sec_Metabolite_Reg"/>
</dbReference>
<name>V5EWD5_KALBG</name>
<feature type="compositionally biased region" description="Basic and acidic residues" evidence="3">
    <location>
        <begin position="485"/>
        <end position="495"/>
    </location>
</feature>
<keyword evidence="5" id="KW-1185">Reference proteome</keyword>
<evidence type="ECO:0000256" key="2">
    <source>
        <dbReference type="ARBA" id="ARBA00023242"/>
    </source>
</evidence>
<feature type="region of interest" description="Disordered" evidence="3">
    <location>
        <begin position="667"/>
        <end position="767"/>
    </location>
</feature>
<organism evidence="4 5">
    <name type="scientific">Kalmanozyma brasiliensis (strain GHG001)</name>
    <name type="common">Yeast</name>
    <name type="synonym">Pseudozyma brasiliensis</name>
    <dbReference type="NCBI Taxonomy" id="1365824"/>
    <lineage>
        <taxon>Eukaryota</taxon>
        <taxon>Fungi</taxon>
        <taxon>Dikarya</taxon>
        <taxon>Basidiomycota</taxon>
        <taxon>Ustilaginomycotina</taxon>
        <taxon>Ustilaginomycetes</taxon>
        <taxon>Ustilaginales</taxon>
        <taxon>Ustilaginaceae</taxon>
        <taxon>Kalmanozyma</taxon>
    </lineage>
</organism>
<keyword evidence="2" id="KW-0539">Nucleus</keyword>
<dbReference type="PANTHER" id="PTHR31001:SF89">
    <property type="entry name" value="ZN(2)-C6 FUNGAL-TYPE DOMAIN-CONTAINING PROTEIN"/>
    <property type="match status" value="1"/>
</dbReference>
<accession>V5EWD5</accession>
<evidence type="ECO:0000256" key="3">
    <source>
        <dbReference type="SAM" id="MobiDB-lite"/>
    </source>
</evidence>
<evidence type="ECO:0000256" key="1">
    <source>
        <dbReference type="ARBA" id="ARBA00004123"/>
    </source>
</evidence>
<reference evidence="5" key="1">
    <citation type="journal article" date="2013" name="Genome Announc.">
        <title>Draft genome sequence of Pseudozyma brasiliensis sp. nov. strain GHG001, a high producer of endo-1,4-xylanase isolated from an insect pest of sugarcane.</title>
        <authorList>
            <person name="Oliveira J.V.D.C."/>
            <person name="dos Santos R.A.C."/>
            <person name="Borges T.A."/>
            <person name="Riano-Pachon D.M."/>
            <person name="Goldman G.H."/>
        </authorList>
    </citation>
    <scope>NUCLEOTIDE SEQUENCE [LARGE SCALE GENOMIC DNA]</scope>
    <source>
        <strain evidence="5">GHG001</strain>
    </source>
</reference>
<feature type="compositionally biased region" description="Polar residues" evidence="3">
    <location>
        <begin position="709"/>
        <end position="718"/>
    </location>
</feature>
<dbReference type="eggNOG" id="ENOG502QRPQ">
    <property type="taxonomic scope" value="Eukaryota"/>
</dbReference>
<feature type="region of interest" description="Disordered" evidence="3">
    <location>
        <begin position="615"/>
        <end position="648"/>
    </location>
</feature>
<feature type="compositionally biased region" description="Polar residues" evidence="3">
    <location>
        <begin position="615"/>
        <end position="627"/>
    </location>
</feature>
<dbReference type="PANTHER" id="PTHR31001">
    <property type="entry name" value="UNCHARACTERIZED TRANSCRIPTIONAL REGULATORY PROTEIN"/>
    <property type="match status" value="1"/>
</dbReference>
<comment type="subcellular location">
    <subcellularLocation>
        <location evidence="1">Nucleus</location>
    </subcellularLocation>
</comment>
<evidence type="ECO:0000313" key="5">
    <source>
        <dbReference type="Proteomes" id="UP000019377"/>
    </source>
</evidence>
<dbReference type="CDD" id="cd12148">
    <property type="entry name" value="fungal_TF_MHR"/>
    <property type="match status" value="1"/>
</dbReference>
<dbReference type="EMBL" id="KI545862">
    <property type="protein sequence ID" value="EST07648.1"/>
    <property type="molecule type" value="Genomic_DNA"/>
</dbReference>
<evidence type="ECO:0000313" key="4">
    <source>
        <dbReference type="EMBL" id="EST07648.1"/>
    </source>
</evidence>
<sequence>MSAPPSDAGHSRSRDRYSPTSPSFDSDEEEPGETETSLVALEKLAASDPRVSEPGHGKAMHKHINSVLPSRISRSATNVHPGTINERIDILATAKRLLPEKHIVDALIHTFNLRCHNLVGRIVHMPSFSKDVDFLVQASVEELLTSPLDMHDLARALIILRLGMRFYPWKGGMFTDDTTPEFIAINALKNRGDDVSLQWLNVAKRALAVDRTFSLASLKAIQTALLMILDGRDSAAYLRMLLRISIQTALDMGLHRLGNAMPSSNNLEDDIVQLESGVRIWWYLVVKDWCSAQREGAYTIHPSQMTTRKPLHTTDDRLSDGRTDEISRDQHCETSYTLCQIELANIIRESIDLRNEQSTLGGAYDVISPNNKKLLHVKLETFLSDLPPFYRLESTEMRPGVLAVQRSLLHQQTFDVLLKLNRRSLSSYSERATCALLAEQIVSTQKLLRSVCPVIDGFWVNFLHLFGATLTLTISLLLDEEMEGETRGRRRDKVEGALTTMRETPGSDRGSRIIETLLEEEQRQWEAGSGRKSLDLAALTRRIIAQTAELPDLPGRFDGEASSSDARAQTLLWDLTPDESVIPAFASSWGATALLDPTDPTGILTLLPQPAAHSASASGSVFTQNQDRPARSYEHSLRPWQEPSRGEADENNLWGWVFDQAALVGGPEPPVEGAPVARKASIDAPLPAGSPSKGLAQIGQGENGRRTSKSPTEHSGLSQARYAPQPAYRSPSVLSPPQPLAAHVPEEARSKPTGPYAQPRFWPANHH</sequence>
<proteinExistence type="predicted"/>
<feature type="compositionally biased region" description="Basic and acidic residues" evidence="3">
    <location>
        <begin position="628"/>
        <end position="637"/>
    </location>
</feature>
<gene>
    <name evidence="4" type="ORF">PSEUBRA_SCAF2g02732</name>
</gene>
<dbReference type="OrthoDB" id="39175at2759"/>
<dbReference type="HOGENOM" id="CLU_009632_0_0_1"/>
<dbReference type="AlphaFoldDB" id="V5EWD5"/>
<dbReference type="OMA" id="RIWWYLV"/>
<dbReference type="Proteomes" id="UP000019377">
    <property type="component" value="Unassembled WGS sequence"/>
</dbReference>
<feature type="region of interest" description="Disordered" evidence="3">
    <location>
        <begin position="1"/>
        <end position="40"/>
    </location>
</feature>
<feature type="region of interest" description="Disordered" evidence="3">
    <location>
        <begin position="485"/>
        <end position="508"/>
    </location>
</feature>